<name>A0A835CP11_APHGI</name>
<dbReference type="InterPro" id="IPR022617">
    <property type="entry name" value="Rad60/SUMO-like_dom"/>
</dbReference>
<dbReference type="EMBL" id="JACMRX010000005">
    <property type="protein sequence ID" value="KAF7990094.1"/>
    <property type="molecule type" value="Genomic_DNA"/>
</dbReference>
<dbReference type="InterPro" id="IPR052324">
    <property type="entry name" value="NFATC2-Int_DNA_Repair"/>
</dbReference>
<dbReference type="GO" id="GO:0005634">
    <property type="term" value="C:nucleus"/>
    <property type="evidence" value="ECO:0007669"/>
    <property type="project" value="UniProtKB-SubCell"/>
</dbReference>
<keyword evidence="2" id="KW-0539">Nucleus</keyword>
<feature type="domain" description="Ubiquitin-like" evidence="4">
    <location>
        <begin position="598"/>
        <end position="670"/>
    </location>
</feature>
<dbReference type="SUPFAM" id="SSF54236">
    <property type="entry name" value="Ubiquitin-like"/>
    <property type="match status" value="2"/>
</dbReference>
<protein>
    <recommendedName>
        <fullName evidence="4">Ubiquitin-like domain-containing protein</fullName>
    </recommendedName>
</protein>
<dbReference type="PANTHER" id="PTHR47187">
    <property type="entry name" value="NFATC2-INTERACTING PROTEIN"/>
    <property type="match status" value="1"/>
</dbReference>
<comment type="caution">
    <text evidence="5">The sequence shown here is derived from an EMBL/GenBank/DDBJ whole genome shotgun (WGS) entry which is preliminary data.</text>
</comment>
<evidence type="ECO:0000313" key="5">
    <source>
        <dbReference type="EMBL" id="KAF7990094.1"/>
    </source>
</evidence>
<reference evidence="5 6" key="1">
    <citation type="submission" date="2020-08" db="EMBL/GenBank/DDBJ databases">
        <title>Aphidius gifuensis genome sequencing and assembly.</title>
        <authorList>
            <person name="Du Z."/>
        </authorList>
    </citation>
    <scope>NUCLEOTIDE SEQUENCE [LARGE SCALE GENOMIC DNA]</scope>
    <source>
        <strain evidence="5">YNYX2018</strain>
        <tissue evidence="5">Adults</tissue>
    </source>
</reference>
<feature type="region of interest" description="Disordered" evidence="3">
    <location>
        <begin position="413"/>
        <end position="449"/>
    </location>
</feature>
<evidence type="ECO:0000313" key="6">
    <source>
        <dbReference type="Proteomes" id="UP000639338"/>
    </source>
</evidence>
<evidence type="ECO:0000256" key="1">
    <source>
        <dbReference type="ARBA" id="ARBA00004123"/>
    </source>
</evidence>
<dbReference type="CDD" id="cd01763">
    <property type="entry name" value="Ubl_SUMO_like"/>
    <property type="match status" value="1"/>
</dbReference>
<proteinExistence type="predicted"/>
<dbReference type="InterPro" id="IPR000626">
    <property type="entry name" value="Ubiquitin-like_dom"/>
</dbReference>
<comment type="subcellular location">
    <subcellularLocation>
        <location evidence="1">Nucleus</location>
    </subcellularLocation>
</comment>
<gene>
    <name evidence="5" type="ORF">HCN44_009083</name>
</gene>
<sequence length="670" mass="76362">MYSLAFFQETQNIDTVLSKNVRQKKKNSEVKWGGKWVSARILLKNDNKMFLDAIEVDINGIIIKLPDININPDKETKYLKKKVIHHNIDEEIADLPNITEEATQGLKEDILVSIDENNKSFKKRQLPSPIATTNKRHQQNFHNISTDDDDYLSNTYESVLQTNKKQSDIVNSDNDETKADTCSKITPEYQPTLSETFGIIKYLKALSTSLGLQYQSNEDPTSSTNTATMATIIFLENAVEDLELHKVKMIEKKNEKIDNFDVVACNSNRSSASTSSVSNSTPPQQHSSKNTLINIERDVNLLIQKSKIEVDKNWIINTTKFLRGNPGEMARQIFKKMIGKDNLARMTVKEKTGREMIPKNQYEAIEVNSSPSSNALTFDSNVHQQMFHMSSIPVYDDEDGELYINAAARLKSYKSQRHKEKDKSLDDDNNYLSNRETDNSLVNSKQSETFQDNSNKLTDLCDVNRNNDSVIRNACPNITNSFETVDLDEYNDSDNDISVDTLDTIRITVRWRSRHIEHIELAMDDPFSEVFKHFANVENVSQTQVLLLKKDVPIKNTDTPSSLGLSITDVLEGGIVNVDAIQTLEFENKNYELDSSSCKIKIQLSGKQSLTYQMKRNERFLQLAQYCADKLNLGLSKMKFYFDGERIQDEDTPQDLDIDDEACIDLQIVS</sequence>
<dbReference type="PANTHER" id="PTHR47187:SF1">
    <property type="entry name" value="NFATC2-INTERACTING PROTEIN"/>
    <property type="match status" value="1"/>
</dbReference>
<dbReference type="OrthoDB" id="7701443at2759"/>
<evidence type="ECO:0000256" key="3">
    <source>
        <dbReference type="SAM" id="MobiDB-lite"/>
    </source>
</evidence>
<dbReference type="GO" id="GO:0045944">
    <property type="term" value="P:positive regulation of transcription by RNA polymerase II"/>
    <property type="evidence" value="ECO:0007669"/>
    <property type="project" value="TreeGrafter"/>
</dbReference>
<feature type="compositionally biased region" description="Polar residues" evidence="3">
    <location>
        <begin position="430"/>
        <end position="449"/>
    </location>
</feature>
<organism evidence="5 6">
    <name type="scientific">Aphidius gifuensis</name>
    <name type="common">Parasitoid wasp</name>
    <dbReference type="NCBI Taxonomy" id="684658"/>
    <lineage>
        <taxon>Eukaryota</taxon>
        <taxon>Metazoa</taxon>
        <taxon>Ecdysozoa</taxon>
        <taxon>Arthropoda</taxon>
        <taxon>Hexapoda</taxon>
        <taxon>Insecta</taxon>
        <taxon>Pterygota</taxon>
        <taxon>Neoptera</taxon>
        <taxon>Endopterygota</taxon>
        <taxon>Hymenoptera</taxon>
        <taxon>Apocrita</taxon>
        <taxon>Ichneumonoidea</taxon>
        <taxon>Braconidae</taxon>
        <taxon>Aphidiinae</taxon>
        <taxon>Aphidius</taxon>
    </lineage>
</organism>
<evidence type="ECO:0000256" key="2">
    <source>
        <dbReference type="ARBA" id="ARBA00023242"/>
    </source>
</evidence>
<dbReference type="InterPro" id="IPR029071">
    <property type="entry name" value="Ubiquitin-like_domsf"/>
</dbReference>
<accession>A0A835CP11</accession>
<dbReference type="Proteomes" id="UP000639338">
    <property type="component" value="Unassembled WGS sequence"/>
</dbReference>
<evidence type="ECO:0000259" key="4">
    <source>
        <dbReference type="PROSITE" id="PS50053"/>
    </source>
</evidence>
<dbReference type="Pfam" id="PF11976">
    <property type="entry name" value="Rad60-SLD"/>
    <property type="match status" value="1"/>
</dbReference>
<dbReference type="PROSITE" id="PS50053">
    <property type="entry name" value="UBIQUITIN_2"/>
    <property type="match status" value="1"/>
</dbReference>
<dbReference type="AlphaFoldDB" id="A0A835CP11"/>
<keyword evidence="6" id="KW-1185">Reference proteome</keyword>
<dbReference type="Gene3D" id="3.10.20.90">
    <property type="entry name" value="Phosphatidylinositol 3-kinase Catalytic Subunit, Chain A, domain 1"/>
    <property type="match status" value="2"/>
</dbReference>